<gene>
    <name evidence="1" type="ORF">SO802_006069</name>
</gene>
<proteinExistence type="predicted"/>
<keyword evidence="2" id="KW-1185">Reference proteome</keyword>
<protein>
    <submittedName>
        <fullName evidence="1">Uncharacterized protein</fullName>
    </submittedName>
</protein>
<dbReference type="EMBL" id="JAZDWU010000002">
    <property type="protein sequence ID" value="KAL0010961.1"/>
    <property type="molecule type" value="Genomic_DNA"/>
</dbReference>
<organism evidence="1 2">
    <name type="scientific">Lithocarpus litseifolius</name>
    <dbReference type="NCBI Taxonomy" id="425828"/>
    <lineage>
        <taxon>Eukaryota</taxon>
        <taxon>Viridiplantae</taxon>
        <taxon>Streptophyta</taxon>
        <taxon>Embryophyta</taxon>
        <taxon>Tracheophyta</taxon>
        <taxon>Spermatophyta</taxon>
        <taxon>Magnoliopsida</taxon>
        <taxon>eudicotyledons</taxon>
        <taxon>Gunneridae</taxon>
        <taxon>Pentapetalae</taxon>
        <taxon>rosids</taxon>
        <taxon>fabids</taxon>
        <taxon>Fagales</taxon>
        <taxon>Fagaceae</taxon>
        <taxon>Lithocarpus</taxon>
    </lineage>
</organism>
<evidence type="ECO:0000313" key="1">
    <source>
        <dbReference type="EMBL" id="KAL0010961.1"/>
    </source>
</evidence>
<accession>A0AAW2DKL2</accession>
<evidence type="ECO:0000313" key="2">
    <source>
        <dbReference type="Proteomes" id="UP001459277"/>
    </source>
</evidence>
<sequence>MSTIRNPILTPVSPGSYSNANLTPSFHPFCRLCPHFQVGEAPTVWRHGYQRALPVPFWEMTMTPLDFHHMNVRRYDGALINLEGEWGKQLGIDLLKRRYTTQMIRYFDIKANYRPLPQVTGNDYAKMARAFLLYLLKAFLSTNRG</sequence>
<reference evidence="1 2" key="1">
    <citation type="submission" date="2024-01" db="EMBL/GenBank/DDBJ databases">
        <title>A telomere-to-telomere, gap-free genome of sweet tea (Lithocarpus litseifolius).</title>
        <authorList>
            <person name="Zhou J."/>
        </authorList>
    </citation>
    <scope>NUCLEOTIDE SEQUENCE [LARGE SCALE GENOMIC DNA]</scope>
    <source>
        <strain evidence="1">Zhou-2022a</strain>
        <tissue evidence="1">Leaf</tissue>
    </source>
</reference>
<name>A0AAW2DKL2_9ROSI</name>
<dbReference type="AlphaFoldDB" id="A0AAW2DKL2"/>
<comment type="caution">
    <text evidence="1">The sequence shown here is derived from an EMBL/GenBank/DDBJ whole genome shotgun (WGS) entry which is preliminary data.</text>
</comment>
<dbReference type="Proteomes" id="UP001459277">
    <property type="component" value="Unassembled WGS sequence"/>
</dbReference>